<evidence type="ECO:0000256" key="4">
    <source>
        <dbReference type="ARBA" id="ARBA00023136"/>
    </source>
</evidence>
<keyword evidence="9" id="KW-1185">Reference proteome</keyword>
<dbReference type="NCBIfam" id="TIGR00247">
    <property type="entry name" value="endolytic transglycosylase MltG"/>
    <property type="match status" value="1"/>
</dbReference>
<dbReference type="AlphaFoldDB" id="A0A1G8DJU4"/>
<keyword evidence="6 7" id="KW-0961">Cell wall biogenesis/degradation</keyword>
<dbReference type="HAMAP" id="MF_02065">
    <property type="entry name" value="MltG"/>
    <property type="match status" value="1"/>
</dbReference>
<evidence type="ECO:0000256" key="1">
    <source>
        <dbReference type="ARBA" id="ARBA00022475"/>
    </source>
</evidence>
<dbReference type="EC" id="4.2.2.29" evidence="7"/>
<sequence length="345" mass="39644">MKLKNILVLLVVLGGFGLLGYLYVWYGKAFSPNLHGWDENEYVYLTEGDNFQTVVKKLEPYLNDVNGFEEIAEQRSYSGNIMGGKFKLRNGMNSYDLIQALRDNVPVRLTFNNMERVENLAGRMAAQVEPDSLAFLQSFYDESFLKETGFTKENVLACFLPETYEFYWNVNPLKIRNRVHKEYIRFWNAEREEKAKALGLTPIEVSILASIVQKETSKNDEKSKVAGVYLNRLRMGMPLQADPTVVYAKKLYTGDFDQVIKRVYLKDTEIPSPYNTYQNTGLPPGPIFMADKNTIDAVLNAEKHDYVYFCASVEKMGYHEFAVTLAQHNANSRKYSTWLNQNGIK</sequence>
<evidence type="ECO:0000256" key="6">
    <source>
        <dbReference type="ARBA" id="ARBA00023316"/>
    </source>
</evidence>
<dbReference type="EMBL" id="FNDQ01000007">
    <property type="protein sequence ID" value="SDH57680.1"/>
    <property type="molecule type" value="Genomic_DNA"/>
</dbReference>
<gene>
    <name evidence="7" type="primary">mltG</name>
    <name evidence="8" type="ORF">SAMN05421818_10746</name>
</gene>
<dbReference type="GO" id="GO:0071555">
    <property type="term" value="P:cell wall organization"/>
    <property type="evidence" value="ECO:0007669"/>
    <property type="project" value="UniProtKB-KW"/>
</dbReference>
<dbReference type="PANTHER" id="PTHR30518:SF2">
    <property type="entry name" value="ENDOLYTIC MUREIN TRANSGLYCOSYLASE"/>
    <property type="match status" value="1"/>
</dbReference>
<evidence type="ECO:0000256" key="3">
    <source>
        <dbReference type="ARBA" id="ARBA00022989"/>
    </source>
</evidence>
<proteinExistence type="inferred from homology"/>
<keyword evidence="2 7" id="KW-0812">Transmembrane</keyword>
<evidence type="ECO:0000313" key="9">
    <source>
        <dbReference type="Proteomes" id="UP000243588"/>
    </source>
</evidence>
<protein>
    <recommendedName>
        <fullName evidence="7">Endolytic murein transglycosylase</fullName>
        <ecNumber evidence="7">4.2.2.29</ecNumber>
    </recommendedName>
    <alternativeName>
        <fullName evidence="7">Peptidoglycan lytic transglycosylase</fullName>
    </alternativeName>
    <alternativeName>
        <fullName evidence="7">Peptidoglycan polymerization terminase</fullName>
    </alternativeName>
</protein>
<dbReference type="GO" id="GO:0005886">
    <property type="term" value="C:plasma membrane"/>
    <property type="evidence" value="ECO:0007669"/>
    <property type="project" value="UniProtKB-SubCell"/>
</dbReference>
<keyword evidence="3 7" id="KW-1133">Transmembrane helix</keyword>
<dbReference type="Gene3D" id="3.30.160.60">
    <property type="entry name" value="Classic Zinc Finger"/>
    <property type="match status" value="1"/>
</dbReference>
<dbReference type="PANTHER" id="PTHR30518">
    <property type="entry name" value="ENDOLYTIC MUREIN TRANSGLYCOSYLASE"/>
    <property type="match status" value="1"/>
</dbReference>
<dbReference type="GO" id="GO:0008932">
    <property type="term" value="F:lytic endotransglycosylase activity"/>
    <property type="evidence" value="ECO:0007669"/>
    <property type="project" value="UniProtKB-UniRule"/>
</dbReference>
<keyword evidence="4 7" id="KW-0472">Membrane</keyword>
<comment type="subcellular location">
    <subcellularLocation>
        <location evidence="7">Cell membrane</location>
        <topology evidence="7">Single-pass membrane protein</topology>
    </subcellularLocation>
</comment>
<accession>A0A1G8DJU4</accession>
<keyword evidence="5 7" id="KW-0456">Lyase</keyword>
<dbReference type="Proteomes" id="UP000243588">
    <property type="component" value="Unassembled WGS sequence"/>
</dbReference>
<reference evidence="9" key="1">
    <citation type="submission" date="2016-10" db="EMBL/GenBank/DDBJ databases">
        <authorList>
            <person name="Varghese N."/>
            <person name="Submissions S."/>
        </authorList>
    </citation>
    <scope>NUCLEOTIDE SEQUENCE [LARGE SCALE GENOMIC DNA]</scope>
    <source>
        <strain evidence="9">DSM 23313</strain>
    </source>
</reference>
<organism evidence="8 9">
    <name type="scientific">Myroides phaeus</name>
    <dbReference type="NCBI Taxonomy" id="702745"/>
    <lineage>
        <taxon>Bacteria</taxon>
        <taxon>Pseudomonadati</taxon>
        <taxon>Bacteroidota</taxon>
        <taxon>Flavobacteriia</taxon>
        <taxon>Flavobacteriales</taxon>
        <taxon>Flavobacteriaceae</taxon>
        <taxon>Myroides</taxon>
    </lineage>
</organism>
<comment type="similarity">
    <text evidence="7">Belongs to the transglycosylase MltG family.</text>
</comment>
<comment type="function">
    <text evidence="7">Functions as a peptidoglycan terminase that cleaves nascent peptidoglycan strands endolytically to terminate their elongation.</text>
</comment>
<name>A0A1G8DJU4_9FLAO</name>
<keyword evidence="1 7" id="KW-1003">Cell membrane</keyword>
<dbReference type="STRING" id="702745.SAMN05421818_10746"/>
<feature type="transmembrane region" description="Helical" evidence="7">
    <location>
        <begin position="7"/>
        <end position="26"/>
    </location>
</feature>
<evidence type="ECO:0000256" key="2">
    <source>
        <dbReference type="ARBA" id="ARBA00022692"/>
    </source>
</evidence>
<evidence type="ECO:0000256" key="7">
    <source>
        <dbReference type="HAMAP-Rule" id="MF_02065"/>
    </source>
</evidence>
<dbReference type="InterPro" id="IPR003770">
    <property type="entry name" value="MLTG-like"/>
</dbReference>
<dbReference type="CDD" id="cd08010">
    <property type="entry name" value="MltG_like"/>
    <property type="match status" value="1"/>
</dbReference>
<dbReference type="Pfam" id="PF02618">
    <property type="entry name" value="YceG"/>
    <property type="match status" value="1"/>
</dbReference>
<evidence type="ECO:0000256" key="5">
    <source>
        <dbReference type="ARBA" id="ARBA00023239"/>
    </source>
</evidence>
<dbReference type="RefSeq" id="WP_090407213.1">
    <property type="nucleotide sequence ID" value="NZ_FNDQ01000007.1"/>
</dbReference>
<comment type="catalytic activity">
    <reaction evidence="7">
        <text>a peptidoglycan chain = a peptidoglycan chain with N-acetyl-1,6-anhydromuramyl-[peptide] at the reducing end + a peptidoglycan chain with N-acetylglucosamine at the non-reducing end.</text>
        <dbReference type="EC" id="4.2.2.29"/>
    </reaction>
</comment>
<dbReference type="GO" id="GO:0009252">
    <property type="term" value="P:peptidoglycan biosynthetic process"/>
    <property type="evidence" value="ECO:0007669"/>
    <property type="project" value="UniProtKB-UniRule"/>
</dbReference>
<evidence type="ECO:0000313" key="8">
    <source>
        <dbReference type="EMBL" id="SDH57680.1"/>
    </source>
</evidence>
<feature type="site" description="Important for catalytic activity" evidence="7">
    <location>
        <position position="215"/>
    </location>
</feature>